<accession>A0A481YW10</accession>
<sequence>MADSDRTDTDDDMDSSISLILGVELGLVDAIKFVSTRYKIMYGAVDLVAECPNYETDECELAQLWESLKDNGVEEANLVLVRNCRGEYRRGYVVDLRNDCRVILGREIGARAPAMRFGVDGNYCYTAQTAAAALSAEIRELSDLLAPIGAVRLHMGGSTWG</sequence>
<organism evidence="1">
    <name type="scientific">Marseillevirus LCMAC103</name>
    <dbReference type="NCBI Taxonomy" id="2506604"/>
    <lineage>
        <taxon>Viruses</taxon>
        <taxon>Varidnaviria</taxon>
        <taxon>Bamfordvirae</taxon>
        <taxon>Nucleocytoviricota</taxon>
        <taxon>Megaviricetes</taxon>
        <taxon>Pimascovirales</taxon>
        <taxon>Pimascovirales incertae sedis</taxon>
        <taxon>Marseilleviridae</taxon>
    </lineage>
</organism>
<gene>
    <name evidence="1" type="ORF">LCMAC103_00630</name>
</gene>
<name>A0A481YW10_9VIRU</name>
<proteinExistence type="predicted"/>
<protein>
    <submittedName>
        <fullName evidence="1">Uncharacterized protein</fullName>
    </submittedName>
</protein>
<evidence type="ECO:0000313" key="1">
    <source>
        <dbReference type="EMBL" id="QBK86734.1"/>
    </source>
</evidence>
<reference evidence="1" key="1">
    <citation type="journal article" date="2019" name="MBio">
        <title>Virus Genomes from Deep Sea Sediments Expand the Ocean Megavirome and Support Independent Origins of Viral Gigantism.</title>
        <authorList>
            <person name="Backstrom D."/>
            <person name="Yutin N."/>
            <person name="Jorgensen S.L."/>
            <person name="Dharamshi J."/>
            <person name="Homa F."/>
            <person name="Zaremba-Niedwiedzka K."/>
            <person name="Spang A."/>
            <person name="Wolf Y.I."/>
            <person name="Koonin E.V."/>
            <person name="Ettema T.J."/>
        </authorList>
    </citation>
    <scope>NUCLEOTIDE SEQUENCE</scope>
</reference>
<dbReference type="EMBL" id="MK500335">
    <property type="protein sequence ID" value="QBK86734.1"/>
    <property type="molecule type" value="Genomic_DNA"/>
</dbReference>